<dbReference type="PANTHER" id="PTHR12818">
    <property type="entry name" value="TRNA (ADENINE(37)-N6)-METHYLTRANSFERASE"/>
    <property type="match status" value="1"/>
</dbReference>
<dbReference type="Pfam" id="PF01980">
    <property type="entry name" value="TrmO_N"/>
    <property type="match status" value="1"/>
</dbReference>
<evidence type="ECO:0000313" key="5">
    <source>
        <dbReference type="Proteomes" id="UP000197003"/>
    </source>
</evidence>
<evidence type="ECO:0000313" key="4">
    <source>
        <dbReference type="EMBL" id="ASD63934.1"/>
    </source>
</evidence>
<keyword evidence="1" id="KW-0949">S-adenosyl-L-methionine</keyword>
<comment type="similarity">
    <text evidence="2">Belongs to the tRNA methyltransferase O family.</text>
</comment>
<evidence type="ECO:0000256" key="1">
    <source>
        <dbReference type="ARBA" id="ARBA00022691"/>
    </source>
</evidence>
<accession>A0A1Z3N8Y6</accession>
<reference evidence="4 5" key="1">
    <citation type="submission" date="2017-04" db="EMBL/GenBank/DDBJ databases">
        <title>Whole genome sequence of Bdellovibrio bacteriovorus strain SSB218315.</title>
        <authorList>
            <person name="Oyedara O."/>
            <person name="Rodriguez-Perez M.A."/>
        </authorList>
    </citation>
    <scope>NUCLEOTIDE SEQUENCE [LARGE SCALE GENOMIC DNA]</scope>
    <source>
        <strain evidence="4 5">SSB218315</strain>
    </source>
</reference>
<dbReference type="NCBIfam" id="TIGR00104">
    <property type="entry name" value="tRNA_TsaA"/>
    <property type="match status" value="1"/>
</dbReference>
<name>A0A1Z3N8Y6_BDEBC</name>
<dbReference type="InterPro" id="IPR036414">
    <property type="entry name" value="YaeB_N_sf"/>
</dbReference>
<keyword evidence="4" id="KW-0489">Methyltransferase</keyword>
<sequence length="258" mass="29416">MATEIKLTAIGTFKSPQVHPYEAGRQPDEFHSQGVIELEAGHNFEQALTGLEGCERIWVVFLFHHNDHWSPMVLPPRGGNTKQGVFATRSPYRPNPVGMSCVKVKSIDKLKIHVEGADLLHGSPILDIKPYVAYADSFPGVEPGWLKNAERFTIDYSLEAKQELEWLELHNLHQLRGFLQHQLEFEPDNSRKKRVKPEGTGFVIAYRTWRAQFEIQGQHVSILKIFSGYSAEDLATPEDVYQDKALHRNFQKNFPGKT</sequence>
<gene>
    <name evidence="4" type="ORF">B9G79_10325</name>
</gene>
<dbReference type="GO" id="GO:0008168">
    <property type="term" value="F:methyltransferase activity"/>
    <property type="evidence" value="ECO:0007669"/>
    <property type="project" value="UniProtKB-KW"/>
</dbReference>
<proteinExistence type="inferred from homology"/>
<dbReference type="PROSITE" id="PS51668">
    <property type="entry name" value="TSAA_2"/>
    <property type="match status" value="1"/>
</dbReference>
<dbReference type="AlphaFoldDB" id="A0A1Z3N8Y6"/>
<dbReference type="CDD" id="cd09281">
    <property type="entry name" value="UPF0066"/>
    <property type="match status" value="1"/>
</dbReference>
<dbReference type="RefSeq" id="WP_088565436.1">
    <property type="nucleotide sequence ID" value="NZ_CP020946.1"/>
</dbReference>
<dbReference type="OrthoDB" id="5290300at2"/>
<dbReference type="PROSITE" id="PS01318">
    <property type="entry name" value="TSAA_1"/>
    <property type="match status" value="1"/>
</dbReference>
<dbReference type="InterPro" id="IPR023370">
    <property type="entry name" value="TrmO-like_N"/>
</dbReference>
<evidence type="ECO:0000256" key="2">
    <source>
        <dbReference type="ARBA" id="ARBA00033753"/>
    </source>
</evidence>
<dbReference type="GO" id="GO:0032259">
    <property type="term" value="P:methylation"/>
    <property type="evidence" value="ECO:0007669"/>
    <property type="project" value="UniProtKB-KW"/>
</dbReference>
<organism evidence="4 5">
    <name type="scientific">Bdellovibrio bacteriovorus</name>
    <dbReference type="NCBI Taxonomy" id="959"/>
    <lineage>
        <taxon>Bacteria</taxon>
        <taxon>Pseudomonadati</taxon>
        <taxon>Bdellovibrionota</taxon>
        <taxon>Bdellovibrionia</taxon>
        <taxon>Bdellovibrionales</taxon>
        <taxon>Pseudobdellovibrionaceae</taxon>
        <taxon>Bdellovibrio</taxon>
    </lineage>
</organism>
<dbReference type="PANTHER" id="PTHR12818:SF0">
    <property type="entry name" value="TRNA (ADENINE(37)-N6)-METHYLTRANSFERASE"/>
    <property type="match status" value="1"/>
</dbReference>
<dbReference type="Gene3D" id="2.40.30.70">
    <property type="entry name" value="YaeB-like"/>
    <property type="match status" value="1"/>
</dbReference>
<dbReference type="InterPro" id="IPR023368">
    <property type="entry name" value="UPF0066_cons_site"/>
</dbReference>
<dbReference type="InterPro" id="IPR036413">
    <property type="entry name" value="YaeB-like_sf"/>
</dbReference>
<evidence type="ECO:0000259" key="3">
    <source>
        <dbReference type="PROSITE" id="PS51668"/>
    </source>
</evidence>
<dbReference type="InterPro" id="IPR040372">
    <property type="entry name" value="YaeB-like"/>
</dbReference>
<dbReference type="EMBL" id="CP020946">
    <property type="protein sequence ID" value="ASD63934.1"/>
    <property type="molecule type" value="Genomic_DNA"/>
</dbReference>
<feature type="domain" description="TsaA-like" evidence="3">
    <location>
        <begin position="7"/>
        <end position="140"/>
    </location>
</feature>
<dbReference type="SUPFAM" id="SSF118196">
    <property type="entry name" value="YaeB-like"/>
    <property type="match status" value="1"/>
</dbReference>
<keyword evidence="4" id="KW-0808">Transferase</keyword>
<protein>
    <submittedName>
        <fullName evidence="4">tRNA (N6-threonylcarbamoyladenosine(37)-N6)-methyltransferase TrmO</fullName>
    </submittedName>
</protein>
<dbReference type="Proteomes" id="UP000197003">
    <property type="component" value="Chromosome"/>
</dbReference>